<comment type="caution">
    <text evidence="1">The sequence shown here is derived from an EMBL/GenBank/DDBJ whole genome shotgun (WGS) entry which is preliminary data.</text>
</comment>
<keyword evidence="2" id="KW-1185">Reference proteome</keyword>
<name>A0A4R6WVS2_9PROT</name>
<dbReference type="RefSeq" id="WP_133612566.1">
    <property type="nucleotide sequence ID" value="NZ_SNYW01000006.1"/>
</dbReference>
<gene>
    <name evidence="1" type="ORF">A8950_1106</name>
</gene>
<evidence type="ECO:0000313" key="1">
    <source>
        <dbReference type="EMBL" id="TDQ84549.1"/>
    </source>
</evidence>
<proteinExistence type="predicted"/>
<dbReference type="AlphaFoldDB" id="A0A4R6WVS2"/>
<organism evidence="1 2">
    <name type="scientific">Dongia mobilis</name>
    <dbReference type="NCBI Taxonomy" id="578943"/>
    <lineage>
        <taxon>Bacteria</taxon>
        <taxon>Pseudomonadati</taxon>
        <taxon>Pseudomonadota</taxon>
        <taxon>Alphaproteobacteria</taxon>
        <taxon>Rhodospirillales</taxon>
        <taxon>Dongiaceae</taxon>
        <taxon>Dongia</taxon>
    </lineage>
</organism>
<protein>
    <recommendedName>
        <fullName evidence="3">2-oxoglutarate-Fe(II)-dependent oxygenase superfamily protein</fullName>
    </recommendedName>
</protein>
<dbReference type="Proteomes" id="UP000295783">
    <property type="component" value="Unassembled WGS sequence"/>
</dbReference>
<reference evidence="1 2" key="1">
    <citation type="submission" date="2019-03" db="EMBL/GenBank/DDBJ databases">
        <title>Genomic Encyclopedia of Type Strains, Phase III (KMG-III): the genomes of soil and plant-associated and newly described type strains.</title>
        <authorList>
            <person name="Whitman W."/>
        </authorList>
    </citation>
    <scope>NUCLEOTIDE SEQUENCE [LARGE SCALE GENOMIC DNA]</scope>
    <source>
        <strain evidence="1 2">CGMCC 1.7660</strain>
    </source>
</reference>
<accession>A0A4R6WVS2</accession>
<evidence type="ECO:0008006" key="3">
    <source>
        <dbReference type="Google" id="ProtNLM"/>
    </source>
</evidence>
<sequence>MTAAGAVPREFEDLLTREGRRILSGAADFCGALADPRRRFLRLEGMVAAGRAEKLRRALETGLLPHLETMAMPIPPETIWEMQHDYEEWLPKTARVRTAYLERKRSAAYRAAAEIGLIDLLTSESLAVFAENIAGRKLDRKNGQQALCYGPGDYAGPHNDHHPENARAASGYLDLHLSLSSKAVDHQYLVYAKGGHFTEMLPVHGLGTLTIYRLPFWHYTTPLLARPEQEAKARRWVLLATYLYAREKKSA</sequence>
<dbReference type="EMBL" id="SNYW01000006">
    <property type="protein sequence ID" value="TDQ84549.1"/>
    <property type="molecule type" value="Genomic_DNA"/>
</dbReference>
<evidence type="ECO:0000313" key="2">
    <source>
        <dbReference type="Proteomes" id="UP000295783"/>
    </source>
</evidence>
<dbReference type="OrthoDB" id="7351797at2"/>